<name>A0A2T7T7Q2_9ACTN</name>
<organism evidence="2 3">
    <name type="scientific">Streptomyces scopuliridis RB72</name>
    <dbReference type="NCBI Taxonomy" id="1440053"/>
    <lineage>
        <taxon>Bacteria</taxon>
        <taxon>Bacillati</taxon>
        <taxon>Actinomycetota</taxon>
        <taxon>Actinomycetes</taxon>
        <taxon>Kitasatosporales</taxon>
        <taxon>Streptomycetaceae</taxon>
        <taxon>Streptomyces</taxon>
    </lineage>
</organism>
<reference evidence="2 3" key="1">
    <citation type="submission" date="2013-12" db="EMBL/GenBank/DDBJ databases">
        <title>Annotated genome of Streptomyces scopuliridis.</title>
        <authorList>
            <person name="Olson J.B."/>
        </authorList>
    </citation>
    <scope>NUCLEOTIDE SEQUENCE [LARGE SCALE GENOMIC DNA]</scope>
    <source>
        <strain evidence="2 3">RB72</strain>
    </source>
</reference>
<dbReference type="EMBL" id="AZSP01000150">
    <property type="protein sequence ID" value="PVE11174.1"/>
    <property type="molecule type" value="Genomic_DNA"/>
</dbReference>
<dbReference type="RefSeq" id="WP_165840648.1">
    <property type="nucleotide sequence ID" value="NZ_AZSP01000150.1"/>
</dbReference>
<proteinExistence type="predicted"/>
<evidence type="ECO:0000313" key="2">
    <source>
        <dbReference type="EMBL" id="PVE11174.1"/>
    </source>
</evidence>
<accession>A0A2T7T7Q2</accession>
<keyword evidence="3" id="KW-1185">Reference proteome</keyword>
<dbReference type="AlphaFoldDB" id="A0A2T7T7Q2"/>
<gene>
    <name evidence="2" type="ORF">Y717_17300</name>
</gene>
<dbReference type="Proteomes" id="UP000245992">
    <property type="component" value="Unassembled WGS sequence"/>
</dbReference>
<feature type="region of interest" description="Disordered" evidence="1">
    <location>
        <begin position="1"/>
        <end position="40"/>
    </location>
</feature>
<evidence type="ECO:0000256" key="1">
    <source>
        <dbReference type="SAM" id="MobiDB-lite"/>
    </source>
</evidence>
<evidence type="ECO:0000313" key="3">
    <source>
        <dbReference type="Proteomes" id="UP000245992"/>
    </source>
</evidence>
<sequence>MVPQSSPVQRPKSEPTLSSSLGPYVKRPDPPRGRSGRSPTYVTHFTRYFTRYYFTG</sequence>
<protein>
    <submittedName>
        <fullName evidence="2">Uncharacterized protein</fullName>
    </submittedName>
</protein>
<comment type="caution">
    <text evidence="2">The sequence shown here is derived from an EMBL/GenBank/DDBJ whole genome shotgun (WGS) entry which is preliminary data.</text>
</comment>